<organism evidence="1 2">
    <name type="scientific">Panagrolaimus sp. PS1159</name>
    <dbReference type="NCBI Taxonomy" id="55785"/>
    <lineage>
        <taxon>Eukaryota</taxon>
        <taxon>Metazoa</taxon>
        <taxon>Ecdysozoa</taxon>
        <taxon>Nematoda</taxon>
        <taxon>Chromadorea</taxon>
        <taxon>Rhabditida</taxon>
        <taxon>Tylenchina</taxon>
        <taxon>Panagrolaimomorpha</taxon>
        <taxon>Panagrolaimoidea</taxon>
        <taxon>Panagrolaimidae</taxon>
        <taxon>Panagrolaimus</taxon>
    </lineage>
</organism>
<dbReference type="WBParaSite" id="PS1159_v2.g18932.t1">
    <property type="protein sequence ID" value="PS1159_v2.g18932.t1"/>
    <property type="gene ID" value="PS1159_v2.g18932"/>
</dbReference>
<reference evidence="2" key="1">
    <citation type="submission" date="2022-11" db="UniProtKB">
        <authorList>
            <consortium name="WormBaseParasite"/>
        </authorList>
    </citation>
    <scope>IDENTIFICATION</scope>
</reference>
<dbReference type="Proteomes" id="UP000887580">
    <property type="component" value="Unplaced"/>
</dbReference>
<evidence type="ECO:0000313" key="2">
    <source>
        <dbReference type="WBParaSite" id="PS1159_v2.g18932.t1"/>
    </source>
</evidence>
<name>A0AC35FMC3_9BILA</name>
<sequence>MQTFHVIGQNQGGLNNKVNQENKVFKSVKDFVDYFCDDSSKRRPIHKILVATNGIAAVKCILSIRKSLMQWFKEDRIIKFICVTTDQEIQSKAEYLKMADNIVISPAGANTNNYANVDEIVEQAVRCGADAVWAGWGHASENPRLPEELCRHNISFIGPPSNAMFALGDKIASTIIAQTVDIPTIEWSGSGITAPEPDPSSSVQEMNIPEEIYRKATVSTADEGLRCLKEKKISYPIMIKASEGGGGKGIRKCTSDQEFILNFRRVQAEVPGSPIFLMKCMENARHIEVQLIADQYGNVIPLYTRDCSIQRRCQKIIEEAPASIAPPEILHKMSQDAVNIAKKVGYVSAGTVEYMYLPSTQKYYFLELNPRLQVEHPCTEMIANVNIPAIQLQIAMGVPLHRIVEIRLFFGLERYGITELPQQQIRTDTNICVIAARITSEDPAEGFRPASGAVEVLNFQSNQNVWGYFSVSSTGKVHEFADSQFGHLFAKGTTRHEAVSALMCALKELELRATFQSQVNYLVGLLRDREFEDNLFHTGWLDDRIAAKIQDMPEHPLHVIIAVGATVIGYSRMSEVFSKFQNAICRGQILPTSELTETWELELVHNNIKYSVLVNRYGPQNFLICLNDNICHTTVRQFDTGGDLLVTYDQQSFQCYLDEELERFKVSIGQTMTIFEKENDPTILRSKNAGRLSHYLVKDGEKVAKGQFFAEMESMKMVIPLEISKIGGTLIHVAQAGQVLFPGTIIAKLEIESDVSASRPTEFEGHLEHWIKSEERRNKKIRINHRFEQLVKACEDILDGYTVSNHMFKECLEKYVVELFEVLDDPQLPFALYSHVLASVKSRIGSPDTIKRIEELLKEDVFNAAEISDTLENYLSKLNPKDIGIERGHFINLQKICENFSSGSEGHKRIVIQQLFEHFLRTESYFQGVSYEKGVAAMTYDIKDPEQAVRTVYSHTKIEFKNALLEALISKLKDSSIIALQSILKVLANLDNPENDKLAYTVRNVLKRINYSAQNGIIDKSFLQLERLPKGSEETHQSPYFLFKYDDQGIKRFFVRHVIKDIAEAVKVSKYSKQSPLEKVHNKLADVIDGACGEIRVAAHDLKVSDKFSVNDCNHIFICIDNSSYSSTVGWPKIIKDVLLQHEKMFNKLRITQVEIVYQSNDSSKNEIFHTIYDNETGAIPNVGFYKSVNGILEALGNGSTKFQGKSVEGPHESIPHIKIQKKRMQAHKLGTTYCYDLPTVFGKAILDIWLKFKKTNPNTFEKIVKEFLTAQQSHSLSIQDSAGFCRMKEMILKSEQGPITVIQDENLIKKRAETGGNDCGMIAWEMEMFTPESPEGRKVIVIANDITHLMGSFSMKEHRLYYFASEYSRKHKLPRVYISANSGARIGLAADIKEKLNVCWNDAKRPEDGFNALCLDESAANNASILSQIEYTKTSDGKTIIDAIIGKEDDIGVENLVGSGLIAGETSAAYQEVPTYCLVTGRAVGIGAYAARLAHRVVQVQHSDIILTGAPALNSLLGKEIYTSNSQLGGTQIMFHNGVTHSIATSDLEGIYKIVKWMTYLPSSNIITADDGERKVTTSPSKGQYDPREILDPSDGGGLFDAGSLDEIMDGWAKTIISARAKLCGQPVGVVAIEPRTISFDIPADPAAAESTTRTVTQAGQVWYPDSAYKTAEAINDFNREGLPLIFLANIRGFSGGQKDMFEMVLKFGACIVDALQSYLQPVIVYIPPYGELRGGAWAVLDTQINPTSITMLADKESRGGVLEPEGIVEIKFRTHQIHELMMKCDDRLKELKATLERASTEGDRLLLNQRISKRKEFLMPVYRTIAVKFADLHDTTSRMLAKDAIHDQLTWSESRNYIHRLLQVKLIKMEMARLYLRSQGIKDSITIKDLERGCKWVDEHLSANNITYCLKSDHSKTSSRFSYDITKLKKYSQSSNFKRVLENSVIQNSSSTLLSTLYSLSDDAQKELVQVLLQQFKADNLLKK</sequence>
<proteinExistence type="predicted"/>
<evidence type="ECO:0000313" key="1">
    <source>
        <dbReference type="Proteomes" id="UP000887580"/>
    </source>
</evidence>
<accession>A0AC35FMC3</accession>
<protein>
    <submittedName>
        <fullName evidence="2">Acetyl-CoA carboxylase</fullName>
    </submittedName>
</protein>